<dbReference type="AlphaFoldDB" id="A0A1H0HTS4"/>
<feature type="signal peptide" evidence="1">
    <location>
        <begin position="1"/>
        <end position="24"/>
    </location>
</feature>
<reference evidence="3" key="1">
    <citation type="submission" date="2016-10" db="EMBL/GenBank/DDBJ databases">
        <authorList>
            <person name="Varghese N."/>
            <person name="Submissions S."/>
        </authorList>
    </citation>
    <scope>NUCLEOTIDE SEQUENCE [LARGE SCALE GENOMIC DNA]</scope>
    <source>
        <strain evidence="3">BL47</strain>
    </source>
</reference>
<dbReference type="EMBL" id="FNHS01000017">
    <property type="protein sequence ID" value="SDO22586.1"/>
    <property type="molecule type" value="Genomic_DNA"/>
</dbReference>
<feature type="chain" id="PRO_5011444421" evidence="1">
    <location>
        <begin position="25"/>
        <end position="657"/>
    </location>
</feature>
<dbReference type="STRING" id="582672.SAMN05216360_11713"/>
<evidence type="ECO:0000256" key="1">
    <source>
        <dbReference type="SAM" id="SignalP"/>
    </source>
</evidence>
<gene>
    <name evidence="2" type="ORF">SAMN05216360_11713</name>
</gene>
<keyword evidence="1" id="KW-0732">Signal</keyword>
<protein>
    <submittedName>
        <fullName evidence="2">Uncharacterized protein</fullName>
    </submittedName>
</protein>
<name>A0A1H0HTS4_9HYPH</name>
<sequence length="657" mass="70148">MLRRLPQSMAIALALVSVGHGASADVPDWVKAYTTEALAAPVTLDTALRYRWYQIGVAVRSQHPMVYDIDIAPAVQQLRQHGLSVQEDLKRQLDARLAVVPSLEVAGPATAQCSWIMARERGEGLTQLQVNLDAYCRDHAAPALYARLVRERADGMDVRLATMPSLSTEYPGRLVGTSGYVGREDVAATYTRALDQRLRKAEPAVTDELHTIFARKAFGEGSLQTDAAQCRDLLGPWYPGDDALRDLAASDPLNGGIAADAPRRFARTIGGVCRREAKAWLLRQQPTITTAIRSAVAAVDVERGPILSVNARCSAILGRWFRTGVKFDADLVDPLQTTCRREVEALTAKAIAARAAMITARFERSPRTLAGLEQNGWFEPSAEEIQGATDPNDRDRGEVESGLRARAATVVRPWREAAWESALSEVADAYARAGLTDVALTSARGRCAPYLSMPGRSLPAGGTDLRTAVAAACRAQEGRFLARRVEAALAEAHIADVLGLGRLATSSPDGRAVSLKPRAVVAAAAANGYQIRFRRSTSWGFQTRTTMQITPLGSTEPALDGTLEPESRADGVPVWRVTALEDLPGLDGPLATIACVTQGSQAALASLANMAAGTLIGIAADAPYTASALILDGTTGLLEVAACGDAKAAFLRQDALR</sequence>
<evidence type="ECO:0000313" key="2">
    <source>
        <dbReference type="EMBL" id="SDO22586.1"/>
    </source>
</evidence>
<evidence type="ECO:0000313" key="3">
    <source>
        <dbReference type="Proteomes" id="UP000198704"/>
    </source>
</evidence>
<proteinExistence type="predicted"/>
<organism evidence="2 3">
    <name type="scientific">Methylobacterium phyllostachyos</name>
    <dbReference type="NCBI Taxonomy" id="582672"/>
    <lineage>
        <taxon>Bacteria</taxon>
        <taxon>Pseudomonadati</taxon>
        <taxon>Pseudomonadota</taxon>
        <taxon>Alphaproteobacteria</taxon>
        <taxon>Hyphomicrobiales</taxon>
        <taxon>Methylobacteriaceae</taxon>
        <taxon>Methylobacterium</taxon>
    </lineage>
</organism>
<dbReference type="Proteomes" id="UP000198704">
    <property type="component" value="Unassembled WGS sequence"/>
</dbReference>
<keyword evidence="3" id="KW-1185">Reference proteome</keyword>
<accession>A0A1H0HTS4</accession>